<dbReference type="InterPro" id="IPR002467">
    <property type="entry name" value="Pept_M24A_MAP1"/>
</dbReference>
<dbReference type="PRINTS" id="PR00599">
    <property type="entry name" value="MAPEPTIDASE"/>
</dbReference>
<dbReference type="InterPro" id="IPR001714">
    <property type="entry name" value="Pept_M24_MAP"/>
</dbReference>
<evidence type="ECO:0000259" key="9">
    <source>
        <dbReference type="Pfam" id="PF00557"/>
    </source>
</evidence>
<dbReference type="NCBIfam" id="TIGR00500">
    <property type="entry name" value="met_pdase_I"/>
    <property type="match status" value="1"/>
</dbReference>
<feature type="domain" description="Peptidase M24" evidence="9">
    <location>
        <begin position="20"/>
        <end position="252"/>
    </location>
</feature>
<keyword evidence="11" id="KW-1185">Reference proteome</keyword>
<evidence type="ECO:0000256" key="4">
    <source>
        <dbReference type="ARBA" id="ARBA00022723"/>
    </source>
</evidence>
<dbReference type="AlphaFoldDB" id="A0A225DJR3"/>
<name>A0A225DJR3_9BACT</name>
<evidence type="ECO:0000256" key="2">
    <source>
        <dbReference type="ARBA" id="ARBA00022438"/>
    </source>
</evidence>
<comment type="cofactor">
    <cofactor evidence="6">
        <name>Co(2+)</name>
        <dbReference type="ChEBI" id="CHEBI:48828"/>
    </cofactor>
    <cofactor evidence="6">
        <name>Zn(2+)</name>
        <dbReference type="ChEBI" id="CHEBI:29105"/>
    </cofactor>
    <cofactor evidence="6">
        <name>Mn(2+)</name>
        <dbReference type="ChEBI" id="CHEBI:29035"/>
    </cofactor>
    <cofactor evidence="6">
        <name>Fe(2+)</name>
        <dbReference type="ChEBI" id="CHEBI:29033"/>
    </cofactor>
    <text evidence="6">Binds 2 divalent metal cations per subunit. Has a high-affinity and a low affinity metal-binding site. The true nature of the physiological cofactor is under debate. The enzyme is active with cobalt, zinc, manganese or divalent iron ions. Most likely, methionine aminopeptidases function as mononuclear Fe(2+)-metalloproteases under physiological conditions, and the catalytically relevant metal-binding site has been assigned to the histidine-containing high-affinity site.</text>
</comment>
<feature type="binding site" evidence="6">
    <location>
        <position position="88"/>
    </location>
    <ligand>
        <name>substrate</name>
    </ligand>
</feature>
<comment type="subunit">
    <text evidence="6">Monomer.</text>
</comment>
<dbReference type="PANTHER" id="PTHR43330:SF27">
    <property type="entry name" value="METHIONINE AMINOPEPTIDASE"/>
    <property type="match status" value="1"/>
</dbReference>
<sequence>MIRPSNYRPPELKSAHDLALMRQAGILVARAHKICRDMARPGVRTIEIDQEVEKFYAAHGATPLFKGYPGRVPFPAVTCLSLNEEVVHGIPGQRVLKDGDMLKVDTACRLNGWCADRAITIPIGTVRAERLRLIRVSEEVLQIAVDELPRRKWWSEVASRMQKHAESNGFSVVTSYVGHGIGRAMHENPQVPNFVNRETRKHDFKLEPGLVLAVEPMVNMGKADVTTLRDHWTVVTRDGLPSVHVEHTLALTTEGVMIITSDEGAFDPDPPIVAPVPHPPESGLSPA</sequence>
<evidence type="ECO:0000313" key="10">
    <source>
        <dbReference type="EMBL" id="OWK36377.1"/>
    </source>
</evidence>
<feature type="binding site" evidence="6">
    <location>
        <position position="246"/>
    </location>
    <ligand>
        <name>a divalent metal cation</name>
        <dbReference type="ChEBI" id="CHEBI:60240"/>
        <label>2</label>
        <note>catalytic</note>
    </ligand>
</feature>
<keyword evidence="2 6" id="KW-0031">Aminopeptidase</keyword>
<comment type="similarity">
    <text evidence="6">Belongs to the peptidase M24A family. Methionine aminopeptidase type 1 subfamily.</text>
</comment>
<feature type="binding site" evidence="6">
    <location>
        <position position="179"/>
    </location>
    <ligand>
        <name>a divalent metal cation</name>
        <dbReference type="ChEBI" id="CHEBI:60240"/>
        <label>2</label>
        <note>catalytic</note>
    </ligand>
</feature>
<dbReference type="GO" id="GO:0046872">
    <property type="term" value="F:metal ion binding"/>
    <property type="evidence" value="ECO:0007669"/>
    <property type="project" value="UniProtKB-UniRule"/>
</dbReference>
<dbReference type="SUPFAM" id="SSF55920">
    <property type="entry name" value="Creatinase/aminopeptidase"/>
    <property type="match status" value="1"/>
</dbReference>
<feature type="binding site" evidence="6">
    <location>
        <position position="105"/>
    </location>
    <ligand>
        <name>a divalent metal cation</name>
        <dbReference type="ChEBI" id="CHEBI:60240"/>
        <label>1</label>
    </ligand>
</feature>
<evidence type="ECO:0000313" key="11">
    <source>
        <dbReference type="Proteomes" id="UP000214646"/>
    </source>
</evidence>
<dbReference type="RefSeq" id="WP_088259388.1">
    <property type="nucleotide sequence ID" value="NZ_NIDE01000017.1"/>
</dbReference>
<feature type="binding site" evidence="6">
    <location>
        <position position="116"/>
    </location>
    <ligand>
        <name>a divalent metal cation</name>
        <dbReference type="ChEBI" id="CHEBI:60240"/>
        <label>2</label>
        <note>catalytic</note>
    </ligand>
</feature>
<comment type="catalytic activity">
    <reaction evidence="6 7">
        <text>Release of N-terminal amino acids, preferentially methionine, from peptides and arylamides.</text>
        <dbReference type="EC" id="3.4.11.18"/>
    </reaction>
</comment>
<dbReference type="GO" id="GO:0006508">
    <property type="term" value="P:proteolysis"/>
    <property type="evidence" value="ECO:0007669"/>
    <property type="project" value="UniProtKB-KW"/>
</dbReference>
<gene>
    <name evidence="6" type="primary">map</name>
    <name evidence="10" type="ORF">FRUB_08940</name>
</gene>
<organism evidence="10 11">
    <name type="scientific">Fimbriiglobus ruber</name>
    <dbReference type="NCBI Taxonomy" id="1908690"/>
    <lineage>
        <taxon>Bacteria</taxon>
        <taxon>Pseudomonadati</taxon>
        <taxon>Planctomycetota</taxon>
        <taxon>Planctomycetia</taxon>
        <taxon>Gemmatales</taxon>
        <taxon>Gemmataceae</taxon>
        <taxon>Fimbriiglobus</taxon>
    </lineage>
</organism>
<accession>A0A225DJR3</accession>
<evidence type="ECO:0000256" key="1">
    <source>
        <dbReference type="ARBA" id="ARBA00002521"/>
    </source>
</evidence>
<dbReference type="HAMAP" id="MF_01974">
    <property type="entry name" value="MetAP_1"/>
    <property type="match status" value="1"/>
</dbReference>
<evidence type="ECO:0000256" key="5">
    <source>
        <dbReference type="ARBA" id="ARBA00022801"/>
    </source>
</evidence>
<dbReference type="Gene3D" id="3.90.230.10">
    <property type="entry name" value="Creatinase/methionine aminopeptidase superfamily"/>
    <property type="match status" value="1"/>
</dbReference>
<dbReference type="InterPro" id="IPR036005">
    <property type="entry name" value="Creatinase/aminopeptidase-like"/>
</dbReference>
<reference evidence="11" key="1">
    <citation type="submission" date="2017-06" db="EMBL/GenBank/DDBJ databases">
        <title>Genome analysis of Fimbriiglobus ruber SP5, the first member of the order Planctomycetales with confirmed chitinolytic capability.</title>
        <authorList>
            <person name="Ravin N.V."/>
            <person name="Rakitin A.L."/>
            <person name="Ivanova A.A."/>
            <person name="Beletsky A.V."/>
            <person name="Kulichevskaya I.S."/>
            <person name="Mardanov A.V."/>
            <person name="Dedysh S.N."/>
        </authorList>
    </citation>
    <scope>NUCLEOTIDE SEQUENCE [LARGE SCALE GENOMIC DNA]</scope>
    <source>
        <strain evidence="11">SP5</strain>
    </source>
</reference>
<dbReference type="Pfam" id="PF00557">
    <property type="entry name" value="Peptidase_M24"/>
    <property type="match status" value="1"/>
</dbReference>
<feature type="binding site" evidence="6">
    <location>
        <position position="116"/>
    </location>
    <ligand>
        <name>a divalent metal cation</name>
        <dbReference type="ChEBI" id="CHEBI:60240"/>
        <label>1</label>
    </ligand>
</feature>
<feature type="binding site" evidence="6">
    <location>
        <position position="246"/>
    </location>
    <ligand>
        <name>a divalent metal cation</name>
        <dbReference type="ChEBI" id="CHEBI:60240"/>
        <label>1</label>
    </ligand>
</feature>
<keyword evidence="3 6" id="KW-0645">Protease</keyword>
<comment type="caution">
    <text evidence="10">The sequence shown here is derived from an EMBL/GenBank/DDBJ whole genome shotgun (WGS) entry which is preliminary data.</text>
</comment>
<dbReference type="EMBL" id="NIDE01000017">
    <property type="protein sequence ID" value="OWK36377.1"/>
    <property type="molecule type" value="Genomic_DNA"/>
</dbReference>
<dbReference type="PANTHER" id="PTHR43330">
    <property type="entry name" value="METHIONINE AMINOPEPTIDASE"/>
    <property type="match status" value="1"/>
</dbReference>
<feature type="binding site" evidence="6">
    <location>
        <position position="215"/>
    </location>
    <ligand>
        <name>a divalent metal cation</name>
        <dbReference type="ChEBI" id="CHEBI:60240"/>
        <label>2</label>
        <note>catalytic</note>
    </ligand>
</feature>
<dbReference type="InterPro" id="IPR000994">
    <property type="entry name" value="Pept_M24"/>
</dbReference>
<dbReference type="GO" id="GO:0004239">
    <property type="term" value="F:initiator methionyl aminopeptidase activity"/>
    <property type="evidence" value="ECO:0007669"/>
    <property type="project" value="UniProtKB-UniRule"/>
</dbReference>
<protein>
    <recommendedName>
        <fullName evidence="6 7">Methionine aminopeptidase</fullName>
        <shortName evidence="6">MAP</shortName>
        <shortName evidence="6">MetAP</shortName>
        <ecNumber evidence="6 7">3.4.11.18</ecNumber>
    </recommendedName>
    <alternativeName>
        <fullName evidence="6">Peptidase M</fullName>
    </alternativeName>
</protein>
<evidence type="ECO:0000256" key="6">
    <source>
        <dbReference type="HAMAP-Rule" id="MF_01974"/>
    </source>
</evidence>
<proteinExistence type="inferred from homology"/>
<evidence type="ECO:0000256" key="7">
    <source>
        <dbReference type="RuleBase" id="RU003653"/>
    </source>
</evidence>
<comment type="function">
    <text evidence="1 6">Removes the N-terminal methionine from nascent proteins. The N-terminal methionine is often cleaved when the second residue in the primary sequence is small and uncharged (Met-Ala-, Cys, Gly, Pro, Ser, Thr, or Val). Requires deformylation of the N(alpha)-formylated initiator methionine before it can be hydrolyzed.</text>
</comment>
<feature type="region of interest" description="Disordered" evidence="8">
    <location>
        <begin position="267"/>
        <end position="287"/>
    </location>
</feature>
<feature type="compositionally biased region" description="Pro residues" evidence="8">
    <location>
        <begin position="268"/>
        <end position="280"/>
    </location>
</feature>
<dbReference type="OrthoDB" id="9802055at2"/>
<dbReference type="PROSITE" id="PS00680">
    <property type="entry name" value="MAP_1"/>
    <property type="match status" value="1"/>
</dbReference>
<dbReference type="GO" id="GO:0070006">
    <property type="term" value="F:metalloaminopeptidase activity"/>
    <property type="evidence" value="ECO:0007669"/>
    <property type="project" value="UniProtKB-UniRule"/>
</dbReference>
<dbReference type="Proteomes" id="UP000214646">
    <property type="component" value="Unassembled WGS sequence"/>
</dbReference>
<evidence type="ECO:0000256" key="3">
    <source>
        <dbReference type="ARBA" id="ARBA00022670"/>
    </source>
</evidence>
<dbReference type="GO" id="GO:0005829">
    <property type="term" value="C:cytosol"/>
    <property type="evidence" value="ECO:0007669"/>
    <property type="project" value="TreeGrafter"/>
</dbReference>
<evidence type="ECO:0000256" key="8">
    <source>
        <dbReference type="SAM" id="MobiDB-lite"/>
    </source>
</evidence>
<keyword evidence="4 6" id="KW-0479">Metal-binding</keyword>
<keyword evidence="5 6" id="KW-0378">Hydrolase</keyword>
<dbReference type="CDD" id="cd01086">
    <property type="entry name" value="MetAP1"/>
    <property type="match status" value="1"/>
</dbReference>
<feature type="binding site" evidence="6">
    <location>
        <position position="186"/>
    </location>
    <ligand>
        <name>substrate</name>
    </ligand>
</feature>
<dbReference type="EC" id="3.4.11.18" evidence="6 7"/>